<evidence type="ECO:0000313" key="3">
    <source>
        <dbReference type="Proteomes" id="UP001526426"/>
    </source>
</evidence>
<protein>
    <submittedName>
        <fullName evidence="2">Uncharacterized protein</fullName>
    </submittedName>
</protein>
<evidence type="ECO:0000256" key="1">
    <source>
        <dbReference type="SAM" id="MobiDB-lite"/>
    </source>
</evidence>
<evidence type="ECO:0000313" key="2">
    <source>
        <dbReference type="EMBL" id="MCW6034694.1"/>
    </source>
</evidence>
<dbReference type="EMBL" id="JAIHOM010000001">
    <property type="protein sequence ID" value="MCW6034694.1"/>
    <property type="molecule type" value="Genomic_DNA"/>
</dbReference>
<feature type="region of interest" description="Disordered" evidence="1">
    <location>
        <begin position="137"/>
        <end position="199"/>
    </location>
</feature>
<accession>A0ABT3KZL8</accession>
<organism evidence="2 3">
    <name type="scientific">Spirulina subsalsa FACHB-351</name>
    <dbReference type="NCBI Taxonomy" id="234711"/>
    <lineage>
        <taxon>Bacteria</taxon>
        <taxon>Bacillati</taxon>
        <taxon>Cyanobacteriota</taxon>
        <taxon>Cyanophyceae</taxon>
        <taxon>Spirulinales</taxon>
        <taxon>Spirulinaceae</taxon>
        <taxon>Spirulina</taxon>
    </lineage>
</organism>
<gene>
    <name evidence="2" type="ORF">K4A83_00175</name>
</gene>
<keyword evidence="3" id="KW-1185">Reference proteome</keyword>
<feature type="compositionally biased region" description="Low complexity" evidence="1">
    <location>
        <begin position="138"/>
        <end position="160"/>
    </location>
</feature>
<comment type="caution">
    <text evidence="2">The sequence shown here is derived from an EMBL/GenBank/DDBJ whole genome shotgun (WGS) entry which is preliminary data.</text>
</comment>
<proteinExistence type="predicted"/>
<dbReference type="Proteomes" id="UP001526426">
    <property type="component" value="Unassembled WGS sequence"/>
</dbReference>
<reference evidence="2 3" key="1">
    <citation type="submission" date="2021-08" db="EMBL/GenBank/DDBJ databases">
        <title>Draft genome sequence of Spirulina subsalsa with high tolerance to salinity and hype-accumulation of phycocyanin.</title>
        <authorList>
            <person name="Pei H."/>
            <person name="Jiang L."/>
        </authorList>
    </citation>
    <scope>NUCLEOTIDE SEQUENCE [LARGE SCALE GENOMIC DNA]</scope>
    <source>
        <strain evidence="2 3">FACHB-351</strain>
    </source>
</reference>
<name>A0ABT3KZL8_9CYAN</name>
<dbReference type="RefSeq" id="WP_265262346.1">
    <property type="nucleotide sequence ID" value="NZ_JAIHOM010000001.1"/>
</dbReference>
<sequence>MASVDHVKQYLAHWLLLGKSVHFHNGQVMQPQSIVQGDRYSPEFEQCWQQILAVEGRDCYLDGTDTTIEALLSPAWDLILCARCDMPVPAKLRGMPPNTCPCHDIPSWPNSELPKPHLPKDTQQHLRGLRDRLKQIGSLPPSCPLRSHPSPLPSNSPGLPYAMAVHLLKPQRSQTPPTPPTPTPSDEVLQFPVKQGKLL</sequence>